<name>A0A2R6A8C8_9ARCH</name>
<dbReference type="EMBL" id="NEXC01000061">
    <property type="protein sequence ID" value="PSN82634.1"/>
    <property type="molecule type" value="Genomic_DNA"/>
</dbReference>
<accession>A0A2R6A8C8</accession>
<evidence type="ECO:0000313" key="2">
    <source>
        <dbReference type="Proteomes" id="UP000240880"/>
    </source>
</evidence>
<sequence>MTTIYWELGRLWLIAKAGKIATETEDVDALGNFEAAHVVCLVFAKNEGEAKKRFERALSLFSLSLTAQERF</sequence>
<gene>
    <name evidence="1" type="ORF">B9Q01_07455</name>
</gene>
<organism evidence="1 2">
    <name type="scientific">Candidatus Marsarchaeota G1 archaeon OSP_D</name>
    <dbReference type="NCBI Taxonomy" id="1978155"/>
    <lineage>
        <taxon>Archaea</taxon>
        <taxon>Candidatus Marsarchaeota</taxon>
        <taxon>Candidatus Marsarchaeota group 1</taxon>
    </lineage>
</organism>
<proteinExistence type="predicted"/>
<dbReference type="Proteomes" id="UP000240880">
    <property type="component" value="Unassembled WGS sequence"/>
</dbReference>
<evidence type="ECO:0000313" key="1">
    <source>
        <dbReference type="EMBL" id="PSN82634.1"/>
    </source>
</evidence>
<dbReference type="AlphaFoldDB" id="A0A2R6A8C8"/>
<protein>
    <submittedName>
        <fullName evidence="1">Uncharacterized protein</fullName>
    </submittedName>
</protein>
<comment type="caution">
    <text evidence="1">The sequence shown here is derived from an EMBL/GenBank/DDBJ whole genome shotgun (WGS) entry which is preliminary data.</text>
</comment>
<reference evidence="1 2" key="1">
    <citation type="submission" date="2017-04" db="EMBL/GenBank/DDBJ databases">
        <title>Novel microbial lineages endemic to geothermal iron-oxide mats fill important gaps in the evolutionary history of Archaea.</title>
        <authorList>
            <person name="Jay Z.J."/>
            <person name="Beam J.P."/>
            <person name="Dlakic M."/>
            <person name="Rusch D.B."/>
            <person name="Kozubal M.A."/>
            <person name="Inskeep W.P."/>
        </authorList>
    </citation>
    <scope>NUCLEOTIDE SEQUENCE [LARGE SCALE GENOMIC DNA]</scope>
    <source>
        <strain evidence="1">OSP_D</strain>
    </source>
</reference>